<comment type="caution">
    <text evidence="1">The sequence shown here is derived from an EMBL/GenBank/DDBJ whole genome shotgun (WGS) entry which is preliminary data.</text>
</comment>
<sequence length="42" mass="4816">KEIELIDSDRFEVGFCSTILVLTNDNVSANFVSEDRLRVRSQ</sequence>
<accession>A0ACA9PZI5</accession>
<organism evidence="1 2">
    <name type="scientific">Acaulospora colombiana</name>
    <dbReference type="NCBI Taxonomy" id="27376"/>
    <lineage>
        <taxon>Eukaryota</taxon>
        <taxon>Fungi</taxon>
        <taxon>Fungi incertae sedis</taxon>
        <taxon>Mucoromycota</taxon>
        <taxon>Glomeromycotina</taxon>
        <taxon>Glomeromycetes</taxon>
        <taxon>Diversisporales</taxon>
        <taxon>Acaulosporaceae</taxon>
        <taxon>Acaulospora</taxon>
    </lineage>
</organism>
<name>A0ACA9PZI5_9GLOM</name>
<dbReference type="Proteomes" id="UP000789525">
    <property type="component" value="Unassembled WGS sequence"/>
</dbReference>
<keyword evidence="2" id="KW-1185">Reference proteome</keyword>
<protein>
    <submittedName>
        <fullName evidence="1">17248_t:CDS:1</fullName>
    </submittedName>
</protein>
<reference evidence="1" key="1">
    <citation type="submission" date="2021-06" db="EMBL/GenBank/DDBJ databases">
        <authorList>
            <person name="Kallberg Y."/>
            <person name="Tangrot J."/>
            <person name="Rosling A."/>
        </authorList>
    </citation>
    <scope>NUCLEOTIDE SEQUENCE</scope>
    <source>
        <strain evidence="1">CL356</strain>
    </source>
</reference>
<feature type="non-terminal residue" evidence="1">
    <location>
        <position position="1"/>
    </location>
</feature>
<dbReference type="EMBL" id="CAJVPT010041594">
    <property type="protein sequence ID" value="CAG8728237.1"/>
    <property type="molecule type" value="Genomic_DNA"/>
</dbReference>
<evidence type="ECO:0000313" key="2">
    <source>
        <dbReference type="Proteomes" id="UP000789525"/>
    </source>
</evidence>
<proteinExistence type="predicted"/>
<evidence type="ECO:0000313" key="1">
    <source>
        <dbReference type="EMBL" id="CAG8728237.1"/>
    </source>
</evidence>
<gene>
    <name evidence="1" type="ORF">ACOLOM_LOCUS11481</name>
</gene>
<feature type="non-terminal residue" evidence="1">
    <location>
        <position position="42"/>
    </location>
</feature>